<reference evidence="3" key="1">
    <citation type="journal article" date="2021" name="G3 (Bethesda)">
        <title>Genome and transcriptome analysis of the beet armyworm Spodoptera exigua reveals targets for pest control. .</title>
        <authorList>
            <person name="Simon S."/>
            <person name="Breeschoten T."/>
            <person name="Jansen H.J."/>
            <person name="Dirks R.P."/>
            <person name="Schranz M.E."/>
            <person name="Ros V.I.D."/>
        </authorList>
    </citation>
    <scope>NUCLEOTIDE SEQUENCE</scope>
    <source>
        <strain evidence="3">TB_SE_WUR_2020</strain>
    </source>
</reference>
<feature type="signal peptide" evidence="2">
    <location>
        <begin position="1"/>
        <end position="19"/>
    </location>
</feature>
<sequence length="669" mass="72627">MHSTLFFVASLALLALCVCAPADQDVIQHIPLKPEQTPSVTGKEDAVSGASGKVAGASEHVPQRARRDVAGQESDLLPAINDVDVSPFGETSQLEGRGRIRVLPAYLVTLAVNVVNLVTSLSVLETTNEQGVSNITVSEVNQKTPEDENAELVSKRDINTEDSNISDLNDDNKEIFEAAESSNLVSDSYEGISPVHDFKEKLVGNSKGLNEKFLLTSPHNALKHLDNSILKATKNVTQSPEMNENLYQISKDIVSAILSKLEIQDKITRITREALEAPGKNKGITAIETRRILDYISRTLSGHILSITRASTEPELHRLVYGLAQIAAEVSIVSALKDTTYPAALSKKQSVDLSLRRKRAISSGSENALGTPPPAATVAISNTNPNKSTSNTTDTLSVKQLASPYSILFKNDKKPVHVLSSKQNKALSTKGFLNQTALDLDNKEQENNNTDPILIQKSINGTHYVKESQTLDTQELTAPGLIDDWMDNKETVYKPINPEVVADMEIDQPEFDDDVTGNEKRTKQKQERLEVKAKKAILYAGDVAYLTAASVVALRRALTASIEVQMSVKYAKNGMSNHQELMMNLAKTAAQQAGKQAKSATSKSLACERVIKLALKYAAQSHGANLNHVANRIVMDTLSLATLAKSMAFVSSDIAINSLYQATDVKPPT</sequence>
<name>A0A922MSQ3_SPOEX</name>
<gene>
    <name evidence="3" type="ORF">HF086_008961</name>
</gene>
<feature type="compositionally biased region" description="Basic and acidic residues" evidence="1">
    <location>
        <begin position="61"/>
        <end position="70"/>
    </location>
</feature>
<organism evidence="3 4">
    <name type="scientific">Spodoptera exigua</name>
    <name type="common">Beet armyworm</name>
    <name type="synonym">Noctua fulgens</name>
    <dbReference type="NCBI Taxonomy" id="7107"/>
    <lineage>
        <taxon>Eukaryota</taxon>
        <taxon>Metazoa</taxon>
        <taxon>Ecdysozoa</taxon>
        <taxon>Arthropoda</taxon>
        <taxon>Hexapoda</taxon>
        <taxon>Insecta</taxon>
        <taxon>Pterygota</taxon>
        <taxon>Neoptera</taxon>
        <taxon>Endopterygota</taxon>
        <taxon>Lepidoptera</taxon>
        <taxon>Glossata</taxon>
        <taxon>Ditrysia</taxon>
        <taxon>Noctuoidea</taxon>
        <taxon>Noctuidae</taxon>
        <taxon>Amphipyrinae</taxon>
        <taxon>Spodoptera</taxon>
    </lineage>
</organism>
<feature type="compositionally biased region" description="Low complexity" evidence="1">
    <location>
        <begin position="381"/>
        <end position="393"/>
    </location>
</feature>
<feature type="chain" id="PRO_5036903797" evidence="2">
    <location>
        <begin position="20"/>
        <end position="669"/>
    </location>
</feature>
<protein>
    <submittedName>
        <fullName evidence="3">Uncharacterized protein</fullName>
    </submittedName>
</protein>
<proteinExistence type="predicted"/>
<evidence type="ECO:0000313" key="4">
    <source>
        <dbReference type="Proteomes" id="UP000814243"/>
    </source>
</evidence>
<dbReference type="Proteomes" id="UP000814243">
    <property type="component" value="Unassembled WGS sequence"/>
</dbReference>
<accession>A0A922MSQ3</accession>
<feature type="region of interest" description="Disordered" evidence="1">
    <location>
        <begin position="363"/>
        <end position="394"/>
    </location>
</feature>
<feature type="region of interest" description="Disordered" evidence="1">
    <location>
        <begin position="35"/>
        <end position="70"/>
    </location>
</feature>
<dbReference type="EMBL" id="JACEFF010000188">
    <property type="protein sequence ID" value="KAH9642551.1"/>
    <property type="molecule type" value="Genomic_DNA"/>
</dbReference>
<evidence type="ECO:0000256" key="1">
    <source>
        <dbReference type="SAM" id="MobiDB-lite"/>
    </source>
</evidence>
<comment type="caution">
    <text evidence="3">The sequence shown here is derived from an EMBL/GenBank/DDBJ whole genome shotgun (WGS) entry which is preliminary data.</text>
</comment>
<keyword evidence="2" id="KW-0732">Signal</keyword>
<feature type="compositionally biased region" description="Low complexity" evidence="1">
    <location>
        <begin position="47"/>
        <end position="58"/>
    </location>
</feature>
<evidence type="ECO:0000256" key="2">
    <source>
        <dbReference type="SAM" id="SignalP"/>
    </source>
</evidence>
<dbReference type="AlphaFoldDB" id="A0A922MSQ3"/>
<evidence type="ECO:0000313" key="3">
    <source>
        <dbReference type="EMBL" id="KAH9642551.1"/>
    </source>
</evidence>